<comment type="caution">
    <text evidence="3">The sequence shown here is derived from an EMBL/GenBank/DDBJ whole genome shotgun (WGS) entry which is preliminary data.</text>
</comment>
<dbReference type="GO" id="GO:0016758">
    <property type="term" value="F:hexosyltransferase activity"/>
    <property type="evidence" value="ECO:0007669"/>
    <property type="project" value="TreeGrafter"/>
</dbReference>
<name>A0A939GDD0_9BACT</name>
<dbReference type="Gene3D" id="3.40.50.2000">
    <property type="entry name" value="Glycogen Phosphorylase B"/>
    <property type="match status" value="2"/>
</dbReference>
<keyword evidence="4" id="KW-1185">Reference proteome</keyword>
<feature type="domain" description="Glycosyl transferase family 1" evidence="1">
    <location>
        <begin position="203"/>
        <end position="361"/>
    </location>
</feature>
<dbReference type="PANTHER" id="PTHR45947:SF3">
    <property type="entry name" value="SULFOQUINOVOSYL TRANSFERASE SQD2"/>
    <property type="match status" value="1"/>
</dbReference>
<dbReference type="Pfam" id="PF13439">
    <property type="entry name" value="Glyco_transf_4"/>
    <property type="match status" value="1"/>
</dbReference>
<protein>
    <submittedName>
        <fullName evidence="3">Glycosyltransferase family 4 protein</fullName>
    </submittedName>
</protein>
<feature type="domain" description="Glycosyltransferase subfamily 4-like N-terminal" evidence="2">
    <location>
        <begin position="29"/>
        <end position="174"/>
    </location>
</feature>
<dbReference type="EMBL" id="JAFMYV010000003">
    <property type="protein sequence ID" value="MBO0936286.1"/>
    <property type="molecule type" value="Genomic_DNA"/>
</dbReference>
<dbReference type="Proteomes" id="UP000664034">
    <property type="component" value="Unassembled WGS sequence"/>
</dbReference>
<dbReference type="InterPro" id="IPR001296">
    <property type="entry name" value="Glyco_trans_1"/>
</dbReference>
<evidence type="ECO:0000259" key="1">
    <source>
        <dbReference type="Pfam" id="PF00534"/>
    </source>
</evidence>
<sequence length="392" mass="44509">MRVLAIHNVLWSHYKAAVYRRLYTHAQTSQDFTFHVLQIASTEPGRTELGEVDLSQHQYSFDLLFNTSSDNIRLVDRTRTLLRHVRRYRPDLILLNGYYDPASWVVLAYARLKGIAVLSEVETTAVSRRRVWWKELIKPIYVSQCAGFLCLGSAARSYVLQLGAPAQKVLTIRNIGVDNEALDKLYRQALPSREAAKAHLQLPRYNFIFAGRFAPEKNLLLLIQAFAELKRTSPDAAEWGLILSGNGSQRADLETFVRANTVPDVRMLPPCDWHEVPGRYTLADVMVLPSLFEPFGFAVNEAMIYGMPMLVSQRCGSVPDLLRDGVNGYTFDPENRADLVAKMRLMIQAKDQFAAMGEVSRQLITYFSPEAVHRDLVASINRFNHRIKQPAP</sequence>
<dbReference type="SUPFAM" id="SSF53756">
    <property type="entry name" value="UDP-Glycosyltransferase/glycogen phosphorylase"/>
    <property type="match status" value="1"/>
</dbReference>
<dbReference type="Pfam" id="PF00534">
    <property type="entry name" value="Glycos_transf_1"/>
    <property type="match status" value="1"/>
</dbReference>
<dbReference type="InterPro" id="IPR050194">
    <property type="entry name" value="Glycosyltransferase_grp1"/>
</dbReference>
<accession>A0A939GDD0</accession>
<dbReference type="AlphaFoldDB" id="A0A939GDD0"/>
<reference evidence="3" key="1">
    <citation type="submission" date="2021-03" db="EMBL/GenBank/DDBJ databases">
        <title>Fibrella sp. HMF5335 genome sequencing and assembly.</title>
        <authorList>
            <person name="Kang H."/>
            <person name="Kim H."/>
            <person name="Bae S."/>
            <person name="Joh K."/>
        </authorList>
    </citation>
    <scope>NUCLEOTIDE SEQUENCE</scope>
    <source>
        <strain evidence="3">HMF5335</strain>
    </source>
</reference>
<proteinExistence type="predicted"/>
<evidence type="ECO:0000313" key="4">
    <source>
        <dbReference type="Proteomes" id="UP000664034"/>
    </source>
</evidence>
<dbReference type="InterPro" id="IPR028098">
    <property type="entry name" value="Glyco_trans_4-like_N"/>
</dbReference>
<gene>
    <name evidence="3" type="ORF">J2I47_06975</name>
</gene>
<dbReference type="PANTHER" id="PTHR45947">
    <property type="entry name" value="SULFOQUINOVOSYL TRANSFERASE SQD2"/>
    <property type="match status" value="1"/>
</dbReference>
<organism evidence="3 4">
    <name type="scientific">Fibrella rubiginis</name>
    <dbReference type="NCBI Taxonomy" id="2817060"/>
    <lineage>
        <taxon>Bacteria</taxon>
        <taxon>Pseudomonadati</taxon>
        <taxon>Bacteroidota</taxon>
        <taxon>Cytophagia</taxon>
        <taxon>Cytophagales</taxon>
        <taxon>Spirosomataceae</taxon>
        <taxon>Fibrella</taxon>
    </lineage>
</organism>
<evidence type="ECO:0000313" key="3">
    <source>
        <dbReference type="EMBL" id="MBO0936286.1"/>
    </source>
</evidence>
<dbReference type="RefSeq" id="WP_207363854.1">
    <property type="nucleotide sequence ID" value="NZ_JAFMYV010000003.1"/>
</dbReference>
<dbReference type="CDD" id="cd03801">
    <property type="entry name" value="GT4_PimA-like"/>
    <property type="match status" value="1"/>
</dbReference>
<evidence type="ECO:0000259" key="2">
    <source>
        <dbReference type="Pfam" id="PF13439"/>
    </source>
</evidence>